<dbReference type="PANTHER" id="PTHR33930">
    <property type="entry name" value="ALKYL HYDROPEROXIDE REDUCTASE AHPD"/>
    <property type="match status" value="1"/>
</dbReference>
<dbReference type="PANTHER" id="PTHR33930:SF2">
    <property type="entry name" value="BLR3452 PROTEIN"/>
    <property type="match status" value="1"/>
</dbReference>
<feature type="domain" description="Carboxymuconolactone decarboxylase-like" evidence="1">
    <location>
        <begin position="16"/>
        <end position="99"/>
    </location>
</feature>
<evidence type="ECO:0000313" key="3">
    <source>
        <dbReference type="Proteomes" id="UP000027982"/>
    </source>
</evidence>
<dbReference type="Pfam" id="PF02627">
    <property type="entry name" value="CMD"/>
    <property type="match status" value="1"/>
</dbReference>
<sequence>MGKLPKRFTAFVETYPRIGAAYRELGDAVADAGPLSNKERCLVKLGLAIGAGLEGGTHSQARKALEAGATPEELRHAALQALTTIGFPNMMRGLSWIEDVLGQEGEPKS</sequence>
<accession>A0A068NQS0</accession>
<name>A0A068NQS0_FIMGI</name>
<dbReference type="HOGENOM" id="CLU_160008_0_0_0"/>
<dbReference type="STRING" id="661478.OP10G_2359"/>
<reference evidence="2 3" key="1">
    <citation type="journal article" date="2014" name="PLoS ONE">
        <title>The first complete genome sequence of the class fimbriimonadia in the phylum armatimonadetes.</title>
        <authorList>
            <person name="Hu Z.Y."/>
            <person name="Wang Y.Z."/>
            <person name="Im W.T."/>
            <person name="Wang S.Y."/>
            <person name="Zhao G.P."/>
            <person name="Zheng H.J."/>
            <person name="Quan Z.X."/>
        </authorList>
    </citation>
    <scope>NUCLEOTIDE SEQUENCE [LARGE SCALE GENOMIC DNA]</scope>
    <source>
        <strain evidence="2">Gsoil 348</strain>
    </source>
</reference>
<dbReference type="OrthoDB" id="1524523at2"/>
<dbReference type="Gene3D" id="1.20.1290.10">
    <property type="entry name" value="AhpD-like"/>
    <property type="match status" value="1"/>
</dbReference>
<dbReference type="AlphaFoldDB" id="A0A068NQS0"/>
<keyword evidence="3" id="KW-1185">Reference proteome</keyword>
<dbReference type="KEGG" id="fgi:OP10G_2359"/>
<proteinExistence type="predicted"/>
<protein>
    <submittedName>
        <fullName evidence="2">Carboxymuconolactone decarboxylase</fullName>
    </submittedName>
</protein>
<evidence type="ECO:0000313" key="2">
    <source>
        <dbReference type="EMBL" id="AIE85727.1"/>
    </source>
</evidence>
<dbReference type="RefSeq" id="WP_025225713.1">
    <property type="nucleotide sequence ID" value="NZ_CP007139.1"/>
</dbReference>
<dbReference type="SUPFAM" id="SSF69118">
    <property type="entry name" value="AhpD-like"/>
    <property type="match status" value="1"/>
</dbReference>
<dbReference type="InterPro" id="IPR003779">
    <property type="entry name" value="CMD-like"/>
</dbReference>
<dbReference type="EMBL" id="CP007139">
    <property type="protein sequence ID" value="AIE85727.1"/>
    <property type="molecule type" value="Genomic_DNA"/>
</dbReference>
<dbReference type="eggNOG" id="COG0599">
    <property type="taxonomic scope" value="Bacteria"/>
</dbReference>
<dbReference type="InterPro" id="IPR029032">
    <property type="entry name" value="AhpD-like"/>
</dbReference>
<gene>
    <name evidence="2" type="ORF">OP10G_2359</name>
</gene>
<organism evidence="2 3">
    <name type="scientific">Fimbriimonas ginsengisoli Gsoil 348</name>
    <dbReference type="NCBI Taxonomy" id="661478"/>
    <lineage>
        <taxon>Bacteria</taxon>
        <taxon>Bacillati</taxon>
        <taxon>Armatimonadota</taxon>
        <taxon>Fimbriimonadia</taxon>
        <taxon>Fimbriimonadales</taxon>
        <taxon>Fimbriimonadaceae</taxon>
        <taxon>Fimbriimonas</taxon>
    </lineage>
</organism>
<evidence type="ECO:0000259" key="1">
    <source>
        <dbReference type="Pfam" id="PF02627"/>
    </source>
</evidence>
<dbReference type="Proteomes" id="UP000027982">
    <property type="component" value="Chromosome"/>
</dbReference>
<dbReference type="GO" id="GO:0051920">
    <property type="term" value="F:peroxiredoxin activity"/>
    <property type="evidence" value="ECO:0007669"/>
    <property type="project" value="InterPro"/>
</dbReference>